<feature type="transmembrane region" description="Helical" evidence="6">
    <location>
        <begin position="160"/>
        <end position="181"/>
    </location>
</feature>
<reference evidence="7" key="1">
    <citation type="submission" date="2020-05" db="EMBL/GenBank/DDBJ databases">
        <authorList>
            <person name="Chiriac C."/>
            <person name="Salcher M."/>
            <person name="Ghai R."/>
            <person name="Kavagutti S V."/>
        </authorList>
    </citation>
    <scope>NUCLEOTIDE SEQUENCE</scope>
</reference>
<feature type="transmembrane region" description="Helical" evidence="6">
    <location>
        <begin position="124"/>
        <end position="148"/>
    </location>
</feature>
<keyword evidence="5 6" id="KW-0472">Membrane</keyword>
<name>A0A6J6HKN4_9ZZZZ</name>
<evidence type="ECO:0000256" key="4">
    <source>
        <dbReference type="ARBA" id="ARBA00022989"/>
    </source>
</evidence>
<protein>
    <submittedName>
        <fullName evidence="7">Unannotated protein</fullName>
    </submittedName>
</protein>
<proteinExistence type="predicted"/>
<dbReference type="GO" id="GO:0005886">
    <property type="term" value="C:plasma membrane"/>
    <property type="evidence" value="ECO:0007669"/>
    <property type="project" value="UniProtKB-SubCell"/>
</dbReference>
<feature type="transmembrane region" description="Helical" evidence="6">
    <location>
        <begin position="72"/>
        <end position="92"/>
    </location>
</feature>
<feature type="transmembrane region" description="Helical" evidence="6">
    <location>
        <begin position="22"/>
        <end position="40"/>
    </location>
</feature>
<evidence type="ECO:0000256" key="5">
    <source>
        <dbReference type="ARBA" id="ARBA00023136"/>
    </source>
</evidence>
<organism evidence="7">
    <name type="scientific">freshwater metagenome</name>
    <dbReference type="NCBI Taxonomy" id="449393"/>
    <lineage>
        <taxon>unclassified sequences</taxon>
        <taxon>metagenomes</taxon>
        <taxon>ecological metagenomes</taxon>
    </lineage>
</organism>
<dbReference type="PANTHER" id="PTHR47089">
    <property type="entry name" value="ABC TRANSPORTER, PERMEASE PROTEIN"/>
    <property type="match status" value="1"/>
</dbReference>
<evidence type="ECO:0000256" key="1">
    <source>
        <dbReference type="ARBA" id="ARBA00004651"/>
    </source>
</evidence>
<accession>A0A6J6HKN4</accession>
<evidence type="ECO:0000256" key="6">
    <source>
        <dbReference type="SAM" id="Phobius"/>
    </source>
</evidence>
<gene>
    <name evidence="7" type="ORF">UFOPK1894_00478</name>
</gene>
<dbReference type="InterPro" id="IPR001851">
    <property type="entry name" value="ABC_transp_permease"/>
</dbReference>
<keyword evidence="4 6" id="KW-1133">Transmembrane helix</keyword>
<dbReference type="CDD" id="cd06580">
    <property type="entry name" value="TM_PBP1_transp_TpRbsC_like"/>
    <property type="match status" value="1"/>
</dbReference>
<sequence length="241" mass="25208">MCGGIFGGIVGLLKAKTGAHEVIVTIMLNYVAALFILWLLKTSVFLRPERFDPIAPDVNPSARLPKLLGADLRLHLGIFIALVVTYFVWWLLNRSTLGFKFRAVGANASAAKTAGISVPLVTTITMFICGGLAGLGGAVHLIGTEYALTAGVAGSIGFDAITVALLGQATPIGTLFGALLFGALQTGGRTLLSNTGTPSEIIQVIQALIVLFIAAPALLKMVFRLKKSVESKSMAAKGWNG</sequence>
<comment type="subcellular location">
    <subcellularLocation>
        <location evidence="1">Cell membrane</location>
        <topology evidence="1">Multi-pass membrane protein</topology>
    </subcellularLocation>
</comment>
<dbReference type="GO" id="GO:0022857">
    <property type="term" value="F:transmembrane transporter activity"/>
    <property type="evidence" value="ECO:0007669"/>
    <property type="project" value="InterPro"/>
</dbReference>
<dbReference type="EMBL" id="CAEZVA010000024">
    <property type="protein sequence ID" value="CAB4613670.1"/>
    <property type="molecule type" value="Genomic_DNA"/>
</dbReference>
<dbReference type="AlphaFoldDB" id="A0A6J6HKN4"/>
<evidence type="ECO:0000256" key="2">
    <source>
        <dbReference type="ARBA" id="ARBA00022475"/>
    </source>
</evidence>
<evidence type="ECO:0000256" key="3">
    <source>
        <dbReference type="ARBA" id="ARBA00022692"/>
    </source>
</evidence>
<dbReference type="PANTHER" id="PTHR47089:SF1">
    <property type="entry name" value="GUANOSINE ABC TRANSPORTER PERMEASE PROTEIN NUPP"/>
    <property type="match status" value="1"/>
</dbReference>
<keyword evidence="3 6" id="KW-0812">Transmembrane</keyword>
<dbReference type="Pfam" id="PF02653">
    <property type="entry name" value="BPD_transp_2"/>
    <property type="match status" value="1"/>
</dbReference>
<keyword evidence="2" id="KW-1003">Cell membrane</keyword>
<evidence type="ECO:0000313" key="7">
    <source>
        <dbReference type="EMBL" id="CAB4613670.1"/>
    </source>
</evidence>
<feature type="transmembrane region" description="Helical" evidence="6">
    <location>
        <begin position="201"/>
        <end position="223"/>
    </location>
</feature>